<dbReference type="InterPro" id="IPR012910">
    <property type="entry name" value="Plug_dom"/>
</dbReference>
<sequence length="798" mass="89808">MKKLLILLAFGLVGIAAFGQSNLRGIVKSSTGEELEGANVILLGTGRGSTSDLQGNFQIRNVPDGNYTLRVSYLGFESFTNEISLPDSELFEVFLTPSSLLTEEFIVYATRASDKTPTTFSKVDKSDIAKLNLGQDLPILLNFTPSVVSFSDAGAGVGYTGLRIRGSDQTRINVTVNGIPLNDAESHGVFWVNMPDFASSVDNIQIQRGVGTSTNGAATFGASLNIQTDTKQDEAFGEIDNSFGSFNTRRHMVKVGTGLINNKWAFDARLSQISSDGYIDRASSDLKSYFLSGGYYGEKHVVKLNVFSGAEVTYQAWEGVPEDLLATNRTFNPYTYDNQVDDYKQDHYQLIYTGQLSDNWKANGALHYTYGRGFFEQFRPNDRLSSYGLPPVVVGDSTLSRMDIIRRRWLDNDFYGGVFSLNYLSDDGKWDVLVGGGANRYDGDHFGEIIWMQYAGTNNIRDRYYDNRAVKDDYNIYTKGTFEAGRGFYLFGDLQWRKIDYSFSGINNDQRDISGEVTYNFFNPKFGFTYQIQEGKSWYASYAVANREPVRRDFTDSPIVDRAPKPENLQNVEVGYKVQGRGFSYSANLYYMKYRDQLVLTGQLNDVGAYVRDNVENSYRLGVELDAAYMLSPKFTLGGNLALSRNKIAEFQEYLDDYSGSDFSQEVITYTDTDIAFSPNVVAAAILDYRPIKNIEISLLNKYVGSQYLDNTQNEDRKLNAFWTSDLRLNYAIRPRFVKNLELTLLINNIFNQLYEPNGYTFSYFVPSEGAGGRELVTENFFYPQAGTNFLAGLKVRF</sequence>
<dbReference type="Pfam" id="PF13715">
    <property type="entry name" value="CarbopepD_reg_2"/>
    <property type="match status" value="1"/>
</dbReference>
<dbReference type="PANTHER" id="PTHR32552:SF68">
    <property type="entry name" value="FERRICHROME OUTER MEMBRANE TRANSPORTER_PHAGE RECEPTOR"/>
    <property type="match status" value="1"/>
</dbReference>
<keyword evidence="10 12" id="KW-0472">Membrane</keyword>
<dbReference type="PROSITE" id="PS52016">
    <property type="entry name" value="TONB_DEPENDENT_REC_3"/>
    <property type="match status" value="1"/>
</dbReference>
<dbReference type="InterPro" id="IPR008969">
    <property type="entry name" value="CarboxyPept-like_regulatory"/>
</dbReference>
<organism evidence="16 17">
    <name type="scientific">Shivajiella indica</name>
    <dbReference type="NCBI Taxonomy" id="872115"/>
    <lineage>
        <taxon>Bacteria</taxon>
        <taxon>Pseudomonadati</taxon>
        <taxon>Bacteroidota</taxon>
        <taxon>Cytophagia</taxon>
        <taxon>Cytophagales</taxon>
        <taxon>Cyclobacteriaceae</taxon>
        <taxon>Shivajiella</taxon>
    </lineage>
</organism>
<keyword evidence="11 12" id="KW-0998">Cell outer membrane</keyword>
<evidence type="ECO:0000313" key="17">
    <source>
        <dbReference type="Proteomes" id="UP001597414"/>
    </source>
</evidence>
<evidence type="ECO:0000256" key="9">
    <source>
        <dbReference type="ARBA" id="ARBA00023077"/>
    </source>
</evidence>
<dbReference type="SUPFAM" id="SSF56935">
    <property type="entry name" value="Porins"/>
    <property type="match status" value="1"/>
</dbReference>
<comment type="similarity">
    <text evidence="12 13">Belongs to the TonB-dependent receptor family.</text>
</comment>
<protein>
    <submittedName>
        <fullName evidence="16">TonB-dependent receptor</fullName>
    </submittedName>
</protein>
<evidence type="ECO:0000259" key="14">
    <source>
        <dbReference type="Pfam" id="PF00593"/>
    </source>
</evidence>
<dbReference type="InterPro" id="IPR000531">
    <property type="entry name" value="Beta-barrel_TonB"/>
</dbReference>
<keyword evidence="16" id="KW-0675">Receptor</keyword>
<dbReference type="Gene3D" id="2.60.40.1120">
    <property type="entry name" value="Carboxypeptidase-like, regulatory domain"/>
    <property type="match status" value="1"/>
</dbReference>
<keyword evidence="8" id="KW-0406">Ion transport</keyword>
<dbReference type="Pfam" id="PF07715">
    <property type="entry name" value="Plug"/>
    <property type="match status" value="1"/>
</dbReference>
<evidence type="ECO:0000313" key="16">
    <source>
        <dbReference type="EMBL" id="MFD2200511.1"/>
    </source>
</evidence>
<keyword evidence="5 12" id="KW-0812">Transmembrane</keyword>
<name>A0ABW5B5S4_9BACT</name>
<keyword evidence="3 12" id="KW-1134">Transmembrane beta strand</keyword>
<dbReference type="Proteomes" id="UP001597414">
    <property type="component" value="Unassembled WGS sequence"/>
</dbReference>
<evidence type="ECO:0000256" key="10">
    <source>
        <dbReference type="ARBA" id="ARBA00023136"/>
    </source>
</evidence>
<keyword evidence="2 12" id="KW-0813">Transport</keyword>
<gene>
    <name evidence="16" type="ORF">ACFSKV_02960</name>
</gene>
<evidence type="ECO:0000256" key="4">
    <source>
        <dbReference type="ARBA" id="ARBA00022496"/>
    </source>
</evidence>
<accession>A0ABW5B5S4</accession>
<comment type="subcellular location">
    <subcellularLocation>
        <location evidence="1 12">Cell outer membrane</location>
        <topology evidence="1 12">Multi-pass membrane protein</topology>
    </subcellularLocation>
</comment>
<dbReference type="InterPro" id="IPR036942">
    <property type="entry name" value="Beta-barrel_TonB_sf"/>
</dbReference>
<dbReference type="RefSeq" id="WP_380800242.1">
    <property type="nucleotide sequence ID" value="NZ_JBHUIV010000006.1"/>
</dbReference>
<evidence type="ECO:0000256" key="11">
    <source>
        <dbReference type="ARBA" id="ARBA00023237"/>
    </source>
</evidence>
<keyword evidence="4" id="KW-0410">Iron transport</keyword>
<dbReference type="InterPro" id="IPR037066">
    <property type="entry name" value="Plug_dom_sf"/>
</dbReference>
<dbReference type="Gene3D" id="2.170.130.10">
    <property type="entry name" value="TonB-dependent receptor, plug domain"/>
    <property type="match status" value="1"/>
</dbReference>
<evidence type="ECO:0000256" key="7">
    <source>
        <dbReference type="ARBA" id="ARBA00023004"/>
    </source>
</evidence>
<evidence type="ECO:0000256" key="1">
    <source>
        <dbReference type="ARBA" id="ARBA00004571"/>
    </source>
</evidence>
<evidence type="ECO:0000256" key="5">
    <source>
        <dbReference type="ARBA" id="ARBA00022692"/>
    </source>
</evidence>
<dbReference type="EMBL" id="JBHUIV010000006">
    <property type="protein sequence ID" value="MFD2200511.1"/>
    <property type="molecule type" value="Genomic_DNA"/>
</dbReference>
<keyword evidence="17" id="KW-1185">Reference proteome</keyword>
<keyword evidence="6" id="KW-0732">Signal</keyword>
<dbReference type="Gene3D" id="2.40.170.20">
    <property type="entry name" value="TonB-dependent receptor, beta-barrel domain"/>
    <property type="match status" value="1"/>
</dbReference>
<evidence type="ECO:0000256" key="13">
    <source>
        <dbReference type="RuleBase" id="RU003357"/>
    </source>
</evidence>
<keyword evidence="7" id="KW-0408">Iron</keyword>
<evidence type="ECO:0000256" key="12">
    <source>
        <dbReference type="PROSITE-ProRule" id="PRU01360"/>
    </source>
</evidence>
<proteinExistence type="inferred from homology"/>
<comment type="caution">
    <text evidence="16">The sequence shown here is derived from an EMBL/GenBank/DDBJ whole genome shotgun (WGS) entry which is preliminary data.</text>
</comment>
<feature type="domain" description="TonB-dependent receptor plug" evidence="15">
    <location>
        <begin position="115"/>
        <end position="221"/>
    </location>
</feature>
<keyword evidence="9 13" id="KW-0798">TonB box</keyword>
<evidence type="ECO:0000256" key="8">
    <source>
        <dbReference type="ARBA" id="ARBA00023065"/>
    </source>
</evidence>
<dbReference type="InterPro" id="IPR039426">
    <property type="entry name" value="TonB-dep_rcpt-like"/>
</dbReference>
<evidence type="ECO:0000259" key="15">
    <source>
        <dbReference type="Pfam" id="PF07715"/>
    </source>
</evidence>
<reference evidence="17" key="1">
    <citation type="journal article" date="2019" name="Int. J. Syst. Evol. Microbiol.">
        <title>The Global Catalogue of Microorganisms (GCM) 10K type strain sequencing project: providing services to taxonomists for standard genome sequencing and annotation.</title>
        <authorList>
            <consortium name="The Broad Institute Genomics Platform"/>
            <consortium name="The Broad Institute Genome Sequencing Center for Infectious Disease"/>
            <person name="Wu L."/>
            <person name="Ma J."/>
        </authorList>
    </citation>
    <scope>NUCLEOTIDE SEQUENCE [LARGE SCALE GENOMIC DNA]</scope>
    <source>
        <strain evidence="17">KCTC 19812</strain>
    </source>
</reference>
<dbReference type="PANTHER" id="PTHR32552">
    <property type="entry name" value="FERRICHROME IRON RECEPTOR-RELATED"/>
    <property type="match status" value="1"/>
</dbReference>
<dbReference type="Pfam" id="PF00593">
    <property type="entry name" value="TonB_dep_Rec_b-barrel"/>
    <property type="match status" value="1"/>
</dbReference>
<dbReference type="SUPFAM" id="SSF49464">
    <property type="entry name" value="Carboxypeptidase regulatory domain-like"/>
    <property type="match status" value="1"/>
</dbReference>
<evidence type="ECO:0000256" key="2">
    <source>
        <dbReference type="ARBA" id="ARBA00022448"/>
    </source>
</evidence>
<feature type="domain" description="TonB-dependent receptor-like beta-barrel" evidence="14">
    <location>
        <begin position="328"/>
        <end position="750"/>
    </location>
</feature>
<evidence type="ECO:0000256" key="3">
    <source>
        <dbReference type="ARBA" id="ARBA00022452"/>
    </source>
</evidence>
<evidence type="ECO:0000256" key="6">
    <source>
        <dbReference type="ARBA" id="ARBA00022729"/>
    </source>
</evidence>